<organism evidence="1 2">
    <name type="scientific">Candidatus Nomurabacteria bacterium RIFCSPLOWO2_01_FULL_36_10b</name>
    <dbReference type="NCBI Taxonomy" id="1801766"/>
    <lineage>
        <taxon>Bacteria</taxon>
        <taxon>Candidatus Nomuraibacteriota</taxon>
    </lineage>
</organism>
<dbReference type="InterPro" id="IPR003489">
    <property type="entry name" value="RHF/RaiA"/>
</dbReference>
<evidence type="ECO:0000313" key="2">
    <source>
        <dbReference type="Proteomes" id="UP000179448"/>
    </source>
</evidence>
<reference evidence="1 2" key="1">
    <citation type="journal article" date="2016" name="Nat. Commun.">
        <title>Thousands of microbial genomes shed light on interconnected biogeochemical processes in an aquifer system.</title>
        <authorList>
            <person name="Anantharaman K."/>
            <person name="Brown C.T."/>
            <person name="Hug L.A."/>
            <person name="Sharon I."/>
            <person name="Castelle C.J."/>
            <person name="Probst A.J."/>
            <person name="Thomas B.C."/>
            <person name="Singh A."/>
            <person name="Wilkins M.J."/>
            <person name="Karaoz U."/>
            <person name="Brodie E.L."/>
            <person name="Williams K.H."/>
            <person name="Hubbard S.S."/>
            <person name="Banfield J.F."/>
        </authorList>
    </citation>
    <scope>NUCLEOTIDE SEQUENCE [LARGE SCALE GENOMIC DNA]</scope>
</reference>
<dbReference type="AlphaFoldDB" id="A0A1F6WQ43"/>
<gene>
    <name evidence="1" type="ORF">A2997_00830</name>
</gene>
<comment type="caution">
    <text evidence="1">The sequence shown here is derived from an EMBL/GenBank/DDBJ whole genome shotgun (WGS) entry which is preliminary data.</text>
</comment>
<dbReference type="STRING" id="1801766.A2997_00830"/>
<dbReference type="SUPFAM" id="SSF69754">
    <property type="entry name" value="Ribosome binding protein Y (YfiA homologue)"/>
    <property type="match status" value="1"/>
</dbReference>
<dbReference type="Proteomes" id="UP000179448">
    <property type="component" value="Unassembled WGS sequence"/>
</dbReference>
<dbReference type="Gene3D" id="3.30.160.100">
    <property type="entry name" value="Ribosome hibernation promotion factor-like"/>
    <property type="match status" value="1"/>
</dbReference>
<dbReference type="NCBIfam" id="TIGR00741">
    <property type="entry name" value="yfiA"/>
    <property type="match status" value="1"/>
</dbReference>
<dbReference type="EMBL" id="MFUQ01000005">
    <property type="protein sequence ID" value="OGI83980.1"/>
    <property type="molecule type" value="Genomic_DNA"/>
</dbReference>
<evidence type="ECO:0000313" key="1">
    <source>
        <dbReference type="EMBL" id="OGI83980.1"/>
    </source>
</evidence>
<accession>A0A1F6WQ43</accession>
<dbReference type="InterPro" id="IPR036567">
    <property type="entry name" value="RHF-like"/>
</dbReference>
<dbReference type="Pfam" id="PF02482">
    <property type="entry name" value="Ribosomal_S30AE"/>
    <property type="match status" value="1"/>
</dbReference>
<name>A0A1F6WQ43_9BACT</name>
<proteinExistence type="predicted"/>
<protein>
    <submittedName>
        <fullName evidence="1">Ribosomal subunit interface protein</fullName>
    </submittedName>
</protein>
<sequence length="125" mass="14489">MKNITFQALQIKMTNAIEKYIRKRLDGFEKLLHINSDNVDTLGCHVRIRREMAEHHKKGKDVYHVDATIEHNGQSYRADANRDDLYTAIDEVKDDLSRLITKDLSIKRVAERQSGAKVKRLLRSG</sequence>